<proteinExistence type="predicted"/>
<comment type="caution">
    <text evidence="1">The sequence shown here is derived from an EMBL/GenBank/DDBJ whole genome shotgun (WGS) entry which is preliminary data.</text>
</comment>
<reference evidence="1" key="1">
    <citation type="submission" date="2021-05" db="EMBL/GenBank/DDBJ databases">
        <authorList>
            <person name="Pan Q."/>
            <person name="Jouanno E."/>
            <person name="Zahm M."/>
            <person name="Klopp C."/>
            <person name="Cabau C."/>
            <person name="Louis A."/>
            <person name="Berthelot C."/>
            <person name="Parey E."/>
            <person name="Roest Crollius H."/>
            <person name="Montfort J."/>
            <person name="Robinson-Rechavi M."/>
            <person name="Bouchez O."/>
            <person name="Lampietro C."/>
            <person name="Lopez Roques C."/>
            <person name="Donnadieu C."/>
            <person name="Postlethwait J."/>
            <person name="Bobe J."/>
            <person name="Dillon D."/>
            <person name="Chandos A."/>
            <person name="von Hippel F."/>
            <person name="Guiguen Y."/>
        </authorList>
    </citation>
    <scope>NUCLEOTIDE SEQUENCE</scope>
    <source>
        <strain evidence="1">YG-Jan2019</strain>
    </source>
</reference>
<sequence>MGLSSPFQHHECTAGEANTQGSYVLSAGPTNHSEHNQHWKAAFPSVCANLRAEWLFAPPKEMSPKSRSAGSQSGRPRLKSEWRYKGRLNTNYFSVTEQSGSAAQQIGVRHVGGR</sequence>
<dbReference type="EMBL" id="CM055749">
    <property type="protein sequence ID" value="KAJ7994620.1"/>
    <property type="molecule type" value="Genomic_DNA"/>
</dbReference>
<dbReference type="Proteomes" id="UP001157502">
    <property type="component" value="Chromosome 22"/>
</dbReference>
<gene>
    <name evidence="1" type="ORF">DPEC_G00251370</name>
</gene>
<keyword evidence="2" id="KW-1185">Reference proteome</keyword>
<organism evidence="1 2">
    <name type="scientific">Dallia pectoralis</name>
    <name type="common">Alaska blackfish</name>
    <dbReference type="NCBI Taxonomy" id="75939"/>
    <lineage>
        <taxon>Eukaryota</taxon>
        <taxon>Metazoa</taxon>
        <taxon>Chordata</taxon>
        <taxon>Craniata</taxon>
        <taxon>Vertebrata</taxon>
        <taxon>Euteleostomi</taxon>
        <taxon>Actinopterygii</taxon>
        <taxon>Neopterygii</taxon>
        <taxon>Teleostei</taxon>
        <taxon>Protacanthopterygii</taxon>
        <taxon>Esociformes</taxon>
        <taxon>Umbridae</taxon>
        <taxon>Dallia</taxon>
    </lineage>
</organism>
<evidence type="ECO:0000313" key="1">
    <source>
        <dbReference type="EMBL" id="KAJ7994620.1"/>
    </source>
</evidence>
<name>A0ACC2FTQ1_DALPE</name>
<protein>
    <submittedName>
        <fullName evidence="1">Uncharacterized protein</fullName>
    </submittedName>
</protein>
<accession>A0ACC2FTQ1</accession>
<evidence type="ECO:0000313" key="2">
    <source>
        <dbReference type="Proteomes" id="UP001157502"/>
    </source>
</evidence>